<dbReference type="AlphaFoldDB" id="A0A929FZB7"/>
<organism evidence="2 3">
    <name type="scientific">Saccharopolyspora montiporae</name>
    <dbReference type="NCBI Taxonomy" id="2781240"/>
    <lineage>
        <taxon>Bacteria</taxon>
        <taxon>Bacillati</taxon>
        <taxon>Actinomycetota</taxon>
        <taxon>Actinomycetes</taxon>
        <taxon>Pseudonocardiales</taxon>
        <taxon>Pseudonocardiaceae</taxon>
        <taxon>Saccharopolyspora</taxon>
    </lineage>
</organism>
<feature type="compositionally biased region" description="Polar residues" evidence="1">
    <location>
        <begin position="1"/>
        <end position="15"/>
    </location>
</feature>
<feature type="region of interest" description="Disordered" evidence="1">
    <location>
        <begin position="1"/>
        <end position="41"/>
    </location>
</feature>
<evidence type="ECO:0000313" key="3">
    <source>
        <dbReference type="Proteomes" id="UP000598360"/>
    </source>
</evidence>
<dbReference type="Proteomes" id="UP000598360">
    <property type="component" value="Unassembled WGS sequence"/>
</dbReference>
<gene>
    <name evidence="2" type="ORF">IQ251_03795</name>
</gene>
<name>A0A929FZB7_9PSEU</name>
<feature type="compositionally biased region" description="Basic and acidic residues" evidence="1">
    <location>
        <begin position="17"/>
        <end position="29"/>
    </location>
</feature>
<evidence type="ECO:0000256" key="1">
    <source>
        <dbReference type="SAM" id="MobiDB-lite"/>
    </source>
</evidence>
<dbReference type="EMBL" id="JADEYC010000007">
    <property type="protein sequence ID" value="MBE9373567.1"/>
    <property type="molecule type" value="Genomic_DNA"/>
</dbReference>
<keyword evidence="3" id="KW-1185">Reference proteome</keyword>
<proteinExistence type="predicted"/>
<reference evidence="2" key="1">
    <citation type="submission" date="2020-10" db="EMBL/GenBank/DDBJ databases">
        <title>Diversity and distribution of actinomycetes associated with coral in the coast of Hainan.</title>
        <authorList>
            <person name="Li F."/>
        </authorList>
    </citation>
    <scope>NUCLEOTIDE SEQUENCE</scope>
    <source>
        <strain evidence="2">HNM0983</strain>
    </source>
</reference>
<protein>
    <submittedName>
        <fullName evidence="2">Uncharacterized protein</fullName>
    </submittedName>
</protein>
<accession>A0A929FZB7</accession>
<comment type="caution">
    <text evidence="2">The sequence shown here is derived from an EMBL/GenBank/DDBJ whole genome shotgun (WGS) entry which is preliminary data.</text>
</comment>
<sequence>MTATGHSDKQPSQSGRHGPERRSGARRGSDSGQTGQSADIAWQVGEAAAALADRLRDPSVAHSVEEIEKVLRGFSATVDGMSDGVGGITEWLRAAGHTGQLTGHSSVVADRMSHLGKELQRLAEAIQEAQEDR</sequence>
<evidence type="ECO:0000313" key="2">
    <source>
        <dbReference type="EMBL" id="MBE9373567.1"/>
    </source>
</evidence>